<dbReference type="Pfam" id="PF11012">
    <property type="entry name" value="DUF2850"/>
    <property type="match status" value="1"/>
</dbReference>
<keyword evidence="1" id="KW-1133">Transmembrane helix</keyword>
<keyword evidence="1" id="KW-0472">Membrane</keyword>
<dbReference type="Proteomes" id="UP000018211">
    <property type="component" value="Unassembled WGS sequence"/>
</dbReference>
<dbReference type="InterPro" id="IPR021271">
    <property type="entry name" value="DUF2850"/>
</dbReference>
<evidence type="ECO:0000256" key="1">
    <source>
        <dbReference type="SAM" id="Phobius"/>
    </source>
</evidence>
<comment type="caution">
    <text evidence="2">The sequence shown here is derived from an EMBL/GenBank/DDBJ whole genome shotgun (WGS) entry which is preliminary data.</text>
</comment>
<reference evidence="2 3" key="1">
    <citation type="journal article" date="2013" name="ISME J.">
        <title>Comparative genomics of pathogenic lineages of Vibrio nigripulchritudo identifies virulence-associated traits.</title>
        <authorList>
            <person name="Goudenege D."/>
            <person name="Labreuche Y."/>
            <person name="Krin E."/>
            <person name="Ansquer D."/>
            <person name="Mangenot S."/>
            <person name="Calteau A."/>
            <person name="Medigue C."/>
            <person name="Mazel D."/>
            <person name="Polz M.F."/>
            <person name="Le Roux F."/>
        </authorList>
    </citation>
    <scope>NUCLEOTIDE SEQUENCE [LARGE SCALE GENOMIC DNA]</scope>
    <source>
        <strain evidence="2 3">SOn1</strain>
    </source>
</reference>
<protein>
    <recommendedName>
        <fullName evidence="4">DUF2850 domain-containing protein</fullName>
    </recommendedName>
</protein>
<name>A0AAV2VUC9_9VIBR</name>
<sequence>MMSSAMSKLWQGGRQDMSYYLKAGLLLGTLVVGVGVGLYHVLNQYNAEQKELRKHIYGHWVEQNVAPYMRDSYTIKQEGVYRDGRLIASDFSFNGNELKFSSGGSKHEFIIISETFKKMRRIKPEHYESIFLNTNPQPVVLNPSN</sequence>
<evidence type="ECO:0008006" key="4">
    <source>
        <dbReference type="Google" id="ProtNLM"/>
    </source>
</evidence>
<keyword evidence="1" id="KW-0812">Transmembrane</keyword>
<dbReference type="AlphaFoldDB" id="A0AAV2VUC9"/>
<accession>A0AAV2VUC9</accession>
<gene>
    <name evidence="2" type="ORF">VIBNISOn1_490013</name>
</gene>
<evidence type="ECO:0000313" key="2">
    <source>
        <dbReference type="EMBL" id="CCO48314.1"/>
    </source>
</evidence>
<evidence type="ECO:0000313" key="3">
    <source>
        <dbReference type="Proteomes" id="UP000018211"/>
    </source>
</evidence>
<proteinExistence type="predicted"/>
<feature type="transmembrane region" description="Helical" evidence="1">
    <location>
        <begin position="20"/>
        <end position="42"/>
    </location>
</feature>
<organism evidence="2 3">
    <name type="scientific">Vibrio nigripulchritudo SOn1</name>
    <dbReference type="NCBI Taxonomy" id="1238450"/>
    <lineage>
        <taxon>Bacteria</taxon>
        <taxon>Pseudomonadati</taxon>
        <taxon>Pseudomonadota</taxon>
        <taxon>Gammaproteobacteria</taxon>
        <taxon>Vibrionales</taxon>
        <taxon>Vibrionaceae</taxon>
        <taxon>Vibrio</taxon>
    </lineage>
</organism>
<dbReference type="EMBL" id="CAOF01000141">
    <property type="protein sequence ID" value="CCO48314.1"/>
    <property type="molecule type" value="Genomic_DNA"/>
</dbReference>